<evidence type="ECO:0000313" key="3">
    <source>
        <dbReference type="Proteomes" id="UP000295252"/>
    </source>
</evidence>
<evidence type="ECO:0000259" key="1">
    <source>
        <dbReference type="Pfam" id="PF03080"/>
    </source>
</evidence>
<dbReference type="STRING" id="49390.A0A068VF75"/>
<dbReference type="InterPro" id="IPR004314">
    <property type="entry name" value="Neprosin"/>
</dbReference>
<dbReference type="Gene3D" id="3.90.1320.10">
    <property type="entry name" value="Outer-capsid protein sigma 3, large lobe"/>
    <property type="match status" value="1"/>
</dbReference>
<dbReference type="Gramene" id="CDP18353">
    <property type="protein sequence ID" value="CDP18353"/>
    <property type="gene ID" value="GSCOC_T00013586001"/>
</dbReference>
<name>A0A068VF75_COFCA</name>
<dbReference type="Proteomes" id="UP000295252">
    <property type="component" value="Unassembled WGS sequence"/>
</dbReference>
<dbReference type="PANTHER" id="PTHR31589:SF223">
    <property type="entry name" value="PROTEIN, PUTATIVE (DUF239)-RELATED"/>
    <property type="match status" value="1"/>
</dbReference>
<sequence length="161" mass="19018">MALTSYFDSPAFDNPLLKDHWILQMRPNYQPQLGFTENKFSNIKSTNNELEQKPISQLLQLANTVFRNHCFAKKKKSTYYLEKKKSYLGFSKINLCECHSESFFPELYGDKRTSFFIYWTRNYFRSTGCYNLLCPGFAQTRNEYTLILMSCSLILLGWFSI</sequence>
<keyword evidence="3" id="KW-1185">Reference proteome</keyword>
<evidence type="ECO:0000313" key="2">
    <source>
        <dbReference type="EMBL" id="CDP18353.1"/>
    </source>
</evidence>
<feature type="domain" description="Neprosin PEP catalytic" evidence="1">
    <location>
        <begin position="104"/>
        <end position="146"/>
    </location>
</feature>
<reference evidence="3" key="1">
    <citation type="journal article" date="2014" name="Science">
        <title>The coffee genome provides insight into the convergent evolution of caffeine biosynthesis.</title>
        <authorList>
            <person name="Denoeud F."/>
            <person name="Carretero-Paulet L."/>
            <person name="Dereeper A."/>
            <person name="Droc G."/>
            <person name="Guyot R."/>
            <person name="Pietrella M."/>
            <person name="Zheng C."/>
            <person name="Alberti A."/>
            <person name="Anthony F."/>
            <person name="Aprea G."/>
            <person name="Aury J.M."/>
            <person name="Bento P."/>
            <person name="Bernard M."/>
            <person name="Bocs S."/>
            <person name="Campa C."/>
            <person name="Cenci A."/>
            <person name="Combes M.C."/>
            <person name="Crouzillat D."/>
            <person name="Da Silva C."/>
            <person name="Daddiego L."/>
            <person name="De Bellis F."/>
            <person name="Dussert S."/>
            <person name="Garsmeur O."/>
            <person name="Gayraud T."/>
            <person name="Guignon V."/>
            <person name="Jahn K."/>
            <person name="Jamilloux V."/>
            <person name="Joet T."/>
            <person name="Labadie K."/>
            <person name="Lan T."/>
            <person name="Leclercq J."/>
            <person name="Lepelley M."/>
            <person name="Leroy T."/>
            <person name="Li L.T."/>
            <person name="Librado P."/>
            <person name="Lopez L."/>
            <person name="Munoz A."/>
            <person name="Noel B."/>
            <person name="Pallavicini A."/>
            <person name="Perrotta G."/>
            <person name="Poncet V."/>
            <person name="Pot D."/>
            <person name="Priyono X."/>
            <person name="Rigoreau M."/>
            <person name="Rouard M."/>
            <person name="Rozas J."/>
            <person name="Tranchant-Dubreuil C."/>
            <person name="VanBuren R."/>
            <person name="Zhang Q."/>
            <person name="Andrade A.C."/>
            <person name="Argout X."/>
            <person name="Bertrand B."/>
            <person name="de Kochko A."/>
            <person name="Graziosi G."/>
            <person name="Henry R.J."/>
            <person name="Jayarama X."/>
            <person name="Ming R."/>
            <person name="Nagai C."/>
            <person name="Rounsley S."/>
            <person name="Sankoff D."/>
            <person name="Giuliano G."/>
            <person name="Albert V.A."/>
            <person name="Wincker P."/>
            <person name="Lashermes P."/>
        </authorList>
    </citation>
    <scope>NUCLEOTIDE SEQUENCE [LARGE SCALE GENOMIC DNA]</scope>
    <source>
        <strain evidence="3">cv. DH200-94</strain>
    </source>
</reference>
<proteinExistence type="predicted"/>
<accession>A0A068VF75</accession>
<protein>
    <submittedName>
        <fullName evidence="2">DH200=94 genomic scaffold, scaffold_230</fullName>
    </submittedName>
</protein>
<dbReference type="PANTHER" id="PTHR31589">
    <property type="entry name" value="PROTEIN, PUTATIVE (DUF239)-RELATED-RELATED"/>
    <property type="match status" value="1"/>
</dbReference>
<dbReference type="InParanoid" id="A0A068VF75"/>
<dbReference type="InterPro" id="IPR053168">
    <property type="entry name" value="Glutamic_endopeptidase"/>
</dbReference>
<dbReference type="PhylomeDB" id="A0A068VF75"/>
<gene>
    <name evidence="2" type="ORF">GSCOC_T00013586001</name>
</gene>
<dbReference type="EMBL" id="HG739314">
    <property type="protein sequence ID" value="CDP18353.1"/>
    <property type="molecule type" value="Genomic_DNA"/>
</dbReference>
<organism evidence="2 3">
    <name type="scientific">Coffea canephora</name>
    <name type="common">Robusta coffee</name>
    <dbReference type="NCBI Taxonomy" id="49390"/>
    <lineage>
        <taxon>Eukaryota</taxon>
        <taxon>Viridiplantae</taxon>
        <taxon>Streptophyta</taxon>
        <taxon>Embryophyta</taxon>
        <taxon>Tracheophyta</taxon>
        <taxon>Spermatophyta</taxon>
        <taxon>Magnoliopsida</taxon>
        <taxon>eudicotyledons</taxon>
        <taxon>Gunneridae</taxon>
        <taxon>Pentapetalae</taxon>
        <taxon>asterids</taxon>
        <taxon>lamiids</taxon>
        <taxon>Gentianales</taxon>
        <taxon>Rubiaceae</taxon>
        <taxon>Ixoroideae</taxon>
        <taxon>Gardenieae complex</taxon>
        <taxon>Bertiereae - Coffeeae clade</taxon>
        <taxon>Coffeeae</taxon>
        <taxon>Coffea</taxon>
    </lineage>
</organism>
<dbReference type="Pfam" id="PF03080">
    <property type="entry name" value="Neprosin"/>
    <property type="match status" value="1"/>
</dbReference>
<dbReference type="AlphaFoldDB" id="A0A068VF75"/>